<comment type="cofactor">
    <cofactor evidence="1">
        <name>pyridoxal 5'-phosphate</name>
        <dbReference type="ChEBI" id="CHEBI:597326"/>
    </cofactor>
</comment>
<dbReference type="InterPro" id="IPR004839">
    <property type="entry name" value="Aminotransferase_I/II_large"/>
</dbReference>
<dbReference type="Gene3D" id="3.90.1150.10">
    <property type="entry name" value="Aspartate Aminotransferase, domain 1"/>
    <property type="match status" value="1"/>
</dbReference>
<name>A0AA41ZGM1_9GAMM</name>
<sequence>MPRYASHLTPDSPRNPFPGLKALERRLDRRLPHQLGSNEGLDMPHNALATLLGEETARHARAYGDADAFGVRTRLGKHLGRAMDELIVDAGADSLIALALRACCDTGSTVVTSAGTYPTFRYFAEGQGLVVHEVAYRDRPGVLAPDLIALDQAVRETGAVMVYLANPDNPSGAVYTQEEINTFAQGLPEHCWLLLDEAYYEFGAEVIDSRPLPNALRLRTFSKAHGLAGLRIGYAIASPEVIQALHTVRIHYAVSSVALAAAETVLDHDTEVQQHVQDVIDRRTRLATRLADAGADVMTSHTNFVALRLPNSDMAENIQRDLLDGGVVVHRPPHPALGHVLRISAVEDALMPGRLAPLMERLAAYA</sequence>
<comment type="catalytic activity">
    <reaction evidence="7">
        <text>L-histidinol phosphate + 2-oxoglutarate = 3-(imidazol-4-yl)-2-oxopropyl phosphate + L-glutamate</text>
        <dbReference type="Rhea" id="RHEA:23744"/>
        <dbReference type="ChEBI" id="CHEBI:16810"/>
        <dbReference type="ChEBI" id="CHEBI:29985"/>
        <dbReference type="ChEBI" id="CHEBI:57766"/>
        <dbReference type="ChEBI" id="CHEBI:57980"/>
        <dbReference type="EC" id="2.6.1.9"/>
    </reaction>
</comment>
<keyword evidence="6" id="KW-0663">Pyridoxal phosphate</keyword>
<dbReference type="AlphaFoldDB" id="A0AA41ZGM1"/>
<proteinExistence type="predicted"/>
<protein>
    <recommendedName>
        <fullName evidence="3">histidinol-phosphate transaminase</fullName>
        <ecNumber evidence="3">2.6.1.9</ecNumber>
    </recommendedName>
</protein>
<dbReference type="EC" id="2.6.1.9" evidence="3"/>
<dbReference type="Pfam" id="PF00155">
    <property type="entry name" value="Aminotran_1_2"/>
    <property type="match status" value="1"/>
</dbReference>
<dbReference type="InterPro" id="IPR015422">
    <property type="entry name" value="PyrdxlP-dep_Trfase_small"/>
</dbReference>
<evidence type="ECO:0000256" key="6">
    <source>
        <dbReference type="ARBA" id="ARBA00022898"/>
    </source>
</evidence>
<evidence type="ECO:0000259" key="8">
    <source>
        <dbReference type="Pfam" id="PF00155"/>
    </source>
</evidence>
<dbReference type="PANTHER" id="PTHR42885">
    <property type="entry name" value="HISTIDINOL-PHOSPHATE AMINOTRANSFERASE-RELATED"/>
    <property type="match status" value="1"/>
</dbReference>
<dbReference type="EMBL" id="JAPIVE010000002">
    <property type="protein sequence ID" value="MCX2524397.1"/>
    <property type="molecule type" value="Genomic_DNA"/>
</dbReference>
<keyword evidence="10" id="KW-1185">Reference proteome</keyword>
<dbReference type="InterPro" id="IPR015424">
    <property type="entry name" value="PyrdxlP-dep_Trfase"/>
</dbReference>
<dbReference type="Gene3D" id="3.40.640.10">
    <property type="entry name" value="Type I PLP-dependent aspartate aminotransferase-like (Major domain)"/>
    <property type="match status" value="1"/>
</dbReference>
<dbReference type="GO" id="GO:0030170">
    <property type="term" value="F:pyridoxal phosphate binding"/>
    <property type="evidence" value="ECO:0007669"/>
    <property type="project" value="InterPro"/>
</dbReference>
<keyword evidence="5" id="KW-0808">Transferase</keyword>
<evidence type="ECO:0000256" key="5">
    <source>
        <dbReference type="ARBA" id="ARBA00022679"/>
    </source>
</evidence>
<gene>
    <name evidence="9" type="ORF">OQ287_09095</name>
</gene>
<comment type="caution">
    <text evidence="9">The sequence shown here is derived from an EMBL/GenBank/DDBJ whole genome shotgun (WGS) entry which is preliminary data.</text>
</comment>
<organism evidence="9 10">
    <name type="scientific">Larsenimonas rhizosphaerae</name>
    <dbReference type="NCBI Taxonomy" id="2944682"/>
    <lineage>
        <taxon>Bacteria</taxon>
        <taxon>Pseudomonadati</taxon>
        <taxon>Pseudomonadota</taxon>
        <taxon>Gammaproteobacteria</taxon>
        <taxon>Oceanospirillales</taxon>
        <taxon>Halomonadaceae</taxon>
        <taxon>Larsenimonas</taxon>
    </lineage>
</organism>
<keyword evidence="4 9" id="KW-0032">Aminotransferase</keyword>
<evidence type="ECO:0000313" key="10">
    <source>
        <dbReference type="Proteomes" id="UP001165678"/>
    </source>
</evidence>
<evidence type="ECO:0000313" key="9">
    <source>
        <dbReference type="EMBL" id="MCX2524397.1"/>
    </source>
</evidence>
<evidence type="ECO:0000256" key="4">
    <source>
        <dbReference type="ARBA" id="ARBA00022576"/>
    </source>
</evidence>
<dbReference type="InterPro" id="IPR015421">
    <property type="entry name" value="PyrdxlP-dep_Trfase_major"/>
</dbReference>
<accession>A0AA41ZGM1</accession>
<dbReference type="Proteomes" id="UP001165678">
    <property type="component" value="Unassembled WGS sequence"/>
</dbReference>
<dbReference type="CDD" id="cd00609">
    <property type="entry name" value="AAT_like"/>
    <property type="match status" value="1"/>
</dbReference>
<evidence type="ECO:0000256" key="3">
    <source>
        <dbReference type="ARBA" id="ARBA00012748"/>
    </source>
</evidence>
<dbReference type="GO" id="GO:0004400">
    <property type="term" value="F:histidinol-phosphate transaminase activity"/>
    <property type="evidence" value="ECO:0007669"/>
    <property type="project" value="UniProtKB-EC"/>
</dbReference>
<comment type="pathway">
    <text evidence="2">Amino-acid biosynthesis; L-histidine biosynthesis; L-histidine from 5-phospho-alpha-D-ribose 1-diphosphate: step 7/9.</text>
</comment>
<reference evidence="9" key="1">
    <citation type="submission" date="2022-11" db="EMBL/GenBank/DDBJ databases">
        <title>Larsenimonas rhizosphaerae sp. nov., isolated from a tidal mudflat.</title>
        <authorList>
            <person name="Lee S.D."/>
            <person name="Kim I.S."/>
        </authorList>
    </citation>
    <scope>NUCLEOTIDE SEQUENCE</scope>
    <source>
        <strain evidence="9">GH2-1</strain>
    </source>
</reference>
<dbReference type="SUPFAM" id="SSF53383">
    <property type="entry name" value="PLP-dependent transferases"/>
    <property type="match status" value="1"/>
</dbReference>
<feature type="domain" description="Aminotransferase class I/classII large" evidence="8">
    <location>
        <begin position="35"/>
        <end position="348"/>
    </location>
</feature>
<evidence type="ECO:0000256" key="1">
    <source>
        <dbReference type="ARBA" id="ARBA00001933"/>
    </source>
</evidence>
<evidence type="ECO:0000256" key="2">
    <source>
        <dbReference type="ARBA" id="ARBA00005011"/>
    </source>
</evidence>
<dbReference type="RefSeq" id="WP_265896231.1">
    <property type="nucleotide sequence ID" value="NZ_JAPIVE010000002.1"/>
</dbReference>
<dbReference type="PANTHER" id="PTHR42885:SF2">
    <property type="entry name" value="HISTIDINOL-PHOSPHATE AMINOTRANSFERASE"/>
    <property type="match status" value="1"/>
</dbReference>
<evidence type="ECO:0000256" key="7">
    <source>
        <dbReference type="ARBA" id="ARBA00047481"/>
    </source>
</evidence>